<dbReference type="EMBL" id="JAAMPI010000360">
    <property type="protein sequence ID" value="KAF4632300.1"/>
    <property type="molecule type" value="Genomic_DNA"/>
</dbReference>
<gene>
    <name evidence="3" type="ORF">G7Y89_g5827</name>
</gene>
<feature type="domain" description="C2H2-type" evidence="2">
    <location>
        <begin position="87"/>
        <end position="110"/>
    </location>
</feature>
<reference evidence="3 4" key="1">
    <citation type="submission" date="2020-03" db="EMBL/GenBank/DDBJ databases">
        <title>Draft Genome Sequence of Cudoniella acicularis.</title>
        <authorList>
            <person name="Buettner E."/>
            <person name="Kellner H."/>
        </authorList>
    </citation>
    <scope>NUCLEOTIDE SEQUENCE [LARGE SCALE GENOMIC DNA]</scope>
    <source>
        <strain evidence="3 4">DSM 108380</strain>
    </source>
</reference>
<sequence length="214" mass="24698">MDFGFRARLAPSPSIRDWDRKHQQPHPSTFPSPRRRRQYHSGDSIAIARIVDRGKTFFTVSAFCICSCTFSKLWTFGRLSSHAFFRCIIDCGRGVTVAQAFAIHYFGVIHPELLSLFIGAIAHHHEWRREIKDMTRASLDDLHEIDHQDDITTRGTPTSIEEELFEVANDADQYRIRDQITMLSHPIENYLESLRVANRLEISHPGSHPEDRKA</sequence>
<dbReference type="InterPro" id="IPR013087">
    <property type="entry name" value="Znf_C2H2_type"/>
</dbReference>
<dbReference type="AlphaFoldDB" id="A0A8H4RLS7"/>
<keyword evidence="4" id="KW-1185">Reference proteome</keyword>
<evidence type="ECO:0000313" key="3">
    <source>
        <dbReference type="EMBL" id="KAF4632300.1"/>
    </source>
</evidence>
<evidence type="ECO:0000313" key="4">
    <source>
        <dbReference type="Proteomes" id="UP000566819"/>
    </source>
</evidence>
<feature type="region of interest" description="Disordered" evidence="1">
    <location>
        <begin position="16"/>
        <end position="39"/>
    </location>
</feature>
<name>A0A8H4RLS7_9HELO</name>
<proteinExistence type="predicted"/>
<comment type="caution">
    <text evidence="3">The sequence shown here is derived from an EMBL/GenBank/DDBJ whole genome shotgun (WGS) entry which is preliminary data.</text>
</comment>
<accession>A0A8H4RLS7</accession>
<organism evidence="3 4">
    <name type="scientific">Cudoniella acicularis</name>
    <dbReference type="NCBI Taxonomy" id="354080"/>
    <lineage>
        <taxon>Eukaryota</taxon>
        <taxon>Fungi</taxon>
        <taxon>Dikarya</taxon>
        <taxon>Ascomycota</taxon>
        <taxon>Pezizomycotina</taxon>
        <taxon>Leotiomycetes</taxon>
        <taxon>Helotiales</taxon>
        <taxon>Tricladiaceae</taxon>
        <taxon>Cudoniella</taxon>
    </lineage>
</organism>
<dbReference type="Proteomes" id="UP000566819">
    <property type="component" value="Unassembled WGS sequence"/>
</dbReference>
<dbReference type="PROSITE" id="PS00028">
    <property type="entry name" value="ZINC_FINGER_C2H2_1"/>
    <property type="match status" value="1"/>
</dbReference>
<evidence type="ECO:0000259" key="2">
    <source>
        <dbReference type="PROSITE" id="PS00028"/>
    </source>
</evidence>
<protein>
    <recommendedName>
        <fullName evidence="2">C2H2-type domain-containing protein</fullName>
    </recommendedName>
</protein>
<evidence type="ECO:0000256" key="1">
    <source>
        <dbReference type="SAM" id="MobiDB-lite"/>
    </source>
</evidence>